<dbReference type="InterPro" id="IPR043641">
    <property type="entry name" value="PPE-PPW_C"/>
</dbReference>
<dbReference type="InterPro" id="IPR000030">
    <property type="entry name" value="PPE_dom"/>
</dbReference>
<dbReference type="GO" id="GO:0052572">
    <property type="term" value="P:response to host immune response"/>
    <property type="evidence" value="ECO:0007669"/>
    <property type="project" value="TreeGrafter"/>
</dbReference>
<evidence type="ECO:0000256" key="1">
    <source>
        <dbReference type="ARBA" id="ARBA00010652"/>
    </source>
</evidence>
<feature type="domain" description="PPE" evidence="4">
    <location>
        <begin position="6"/>
        <end position="168"/>
    </location>
</feature>
<keyword evidence="7" id="KW-1185">Reference proteome</keyword>
<feature type="transmembrane region" description="Helical" evidence="3">
    <location>
        <begin position="203"/>
        <end position="225"/>
    </location>
</feature>
<evidence type="ECO:0000313" key="6">
    <source>
        <dbReference type="EMBL" id="OSC41055.1"/>
    </source>
</evidence>
<dbReference type="Proteomes" id="UP000193247">
    <property type="component" value="Unassembled WGS sequence"/>
</dbReference>
<dbReference type="Gene3D" id="1.20.1260.20">
    <property type="entry name" value="PPE superfamily"/>
    <property type="match status" value="1"/>
</dbReference>
<sequence length="424" mass="42231">MTAPVWFALPPELHSALLSGGPGPGSLQAAAVGWASLSAQYAAAAEELTEIVAAVQAGAWLGPSAELFVAAYVPYVAWLIQASADSAATAAKHEATAAAYVSALAAMPTLPELAANHAAHAVLVGTNFFGINAIPIALNEADYVRMWIQAATTMSVYETVAGAALVSAPHAGPAPIIVKPGPSILFMPMPMPIPPIPVNPPGWLGWLTVLLDMLAGALAEVIIVLVAVLAEVLIVLALALEFLGSALLAALEALVAFLGQVMALLLGSIVVVLAGLAVLTVGVGGAVLLGGVAAAITLPIVLPLAIGGGSYYLSTSNDDSPDAFADTLTPTSDEMLTPNRGEALTPNKGETASAESSSSSGSSVSVVASDRGAGSLGFAGTAGTQSVGQPAGLMVLAGDEFGGGDPRVPMLPGSWEPNLVGAAS</sequence>
<evidence type="ECO:0000259" key="4">
    <source>
        <dbReference type="Pfam" id="PF00823"/>
    </source>
</evidence>
<reference evidence="6 7" key="1">
    <citation type="submission" date="2017-04" db="EMBL/GenBank/DDBJ databases">
        <title>The new phylogeny of genus Mycobacterium.</title>
        <authorList>
            <person name="Tortoli E."/>
            <person name="Trovato A."/>
            <person name="Cirillo D.M."/>
        </authorList>
    </citation>
    <scope>NUCLEOTIDE SEQUENCE [LARGE SCALE GENOMIC DNA]</scope>
    <source>
        <strain evidence="6 7">TBL 1200985</strain>
    </source>
</reference>
<dbReference type="Pfam" id="PF00823">
    <property type="entry name" value="PPE"/>
    <property type="match status" value="1"/>
</dbReference>
<dbReference type="FunFam" id="1.20.1260.20:FF:000001">
    <property type="entry name" value="PPE family protein PPE41"/>
    <property type="match status" value="1"/>
</dbReference>
<evidence type="ECO:0008006" key="8">
    <source>
        <dbReference type="Google" id="ProtNLM"/>
    </source>
</evidence>
<feature type="region of interest" description="Disordered" evidence="2">
    <location>
        <begin position="396"/>
        <end position="424"/>
    </location>
</feature>
<feature type="region of interest" description="Disordered" evidence="2">
    <location>
        <begin position="323"/>
        <end position="366"/>
    </location>
</feature>
<evidence type="ECO:0000256" key="2">
    <source>
        <dbReference type="SAM" id="MobiDB-lite"/>
    </source>
</evidence>
<comment type="caution">
    <text evidence="6">The sequence shown here is derived from an EMBL/GenBank/DDBJ whole genome shotgun (WGS) entry which is preliminary data.</text>
</comment>
<dbReference type="RefSeq" id="WP_085324861.1">
    <property type="nucleotide sequence ID" value="NZ_NCXP01000009.1"/>
</dbReference>
<dbReference type="EMBL" id="NCXP01000009">
    <property type="protein sequence ID" value="OSC41055.1"/>
    <property type="molecule type" value="Genomic_DNA"/>
</dbReference>
<name>A0A1X2LVL1_9MYCO</name>
<dbReference type="AlphaFoldDB" id="A0A1X2LVL1"/>
<dbReference type="PANTHER" id="PTHR46766:SF1">
    <property type="entry name" value="GLUTAMINE-RICH PROTEIN 2"/>
    <property type="match status" value="1"/>
</dbReference>
<organism evidence="6 7">
    <name type="scientific">Mycobacterium decipiens</name>
    <dbReference type="NCBI Taxonomy" id="1430326"/>
    <lineage>
        <taxon>Bacteria</taxon>
        <taxon>Bacillati</taxon>
        <taxon>Actinomycetota</taxon>
        <taxon>Actinomycetes</taxon>
        <taxon>Mycobacteriales</taxon>
        <taxon>Mycobacteriaceae</taxon>
        <taxon>Mycobacterium</taxon>
    </lineage>
</organism>
<evidence type="ECO:0000313" key="7">
    <source>
        <dbReference type="Proteomes" id="UP000193247"/>
    </source>
</evidence>
<proteinExistence type="inferred from homology"/>
<keyword evidence="3" id="KW-0812">Transmembrane</keyword>
<feature type="domain" description="PPE-PPW subfamily C-terminal" evidence="5">
    <location>
        <begin position="367"/>
        <end position="415"/>
    </location>
</feature>
<comment type="similarity">
    <text evidence="1">Belongs to the mycobacterial PPE family.</text>
</comment>
<feature type="compositionally biased region" description="Low complexity" evidence="2">
    <location>
        <begin position="352"/>
        <end position="366"/>
    </location>
</feature>
<dbReference type="OrthoDB" id="4753487at2"/>
<feature type="transmembrane region" description="Helical" evidence="3">
    <location>
        <begin position="232"/>
        <end position="251"/>
    </location>
</feature>
<evidence type="ECO:0000256" key="3">
    <source>
        <dbReference type="SAM" id="Phobius"/>
    </source>
</evidence>
<protein>
    <recommendedName>
        <fullName evidence="8">PPE family protein</fullName>
    </recommendedName>
</protein>
<dbReference type="Pfam" id="PF18878">
    <property type="entry name" value="PPE-PPW"/>
    <property type="match status" value="1"/>
</dbReference>
<gene>
    <name evidence="6" type="ORF">B8W66_09885</name>
</gene>
<keyword evidence="3" id="KW-0472">Membrane</keyword>
<feature type="transmembrane region" description="Helical" evidence="3">
    <location>
        <begin position="257"/>
        <end position="279"/>
    </location>
</feature>
<keyword evidence="3" id="KW-1133">Transmembrane helix</keyword>
<dbReference type="PANTHER" id="PTHR46766">
    <property type="entry name" value="GLUTAMINE-RICH PROTEIN 2"/>
    <property type="match status" value="1"/>
</dbReference>
<accession>A0A1X2LVL1</accession>
<dbReference type="SUPFAM" id="SSF140459">
    <property type="entry name" value="PE/PPE dimer-like"/>
    <property type="match status" value="1"/>
</dbReference>
<dbReference type="InterPro" id="IPR038332">
    <property type="entry name" value="PPE_sf"/>
</dbReference>
<evidence type="ECO:0000259" key="5">
    <source>
        <dbReference type="Pfam" id="PF18878"/>
    </source>
</evidence>
<feature type="transmembrane region" description="Helical" evidence="3">
    <location>
        <begin position="286"/>
        <end position="313"/>
    </location>
</feature>